<dbReference type="AlphaFoldDB" id="V8QVG5"/>
<comment type="caution">
    <text evidence="2">The sequence shown here is derived from an EMBL/GenBank/DDBJ whole genome shotgun (WGS) entry which is preliminary data.</text>
</comment>
<reference evidence="2 3" key="1">
    <citation type="journal article" date="2014" name="Genome Announc.">
        <title>Draft Genome Sequence of Advenella kashmirensis Strain W13003, a Polycyclic Aromatic Hydrocarbon-Degrading Bacterium.</title>
        <authorList>
            <person name="Wang X."/>
            <person name="Jin D."/>
            <person name="Zhou L."/>
            <person name="Wu L."/>
            <person name="An W."/>
            <person name="Zhao L."/>
        </authorList>
    </citation>
    <scope>NUCLEOTIDE SEQUENCE [LARGE SCALE GENOMIC DNA]</scope>
    <source>
        <strain evidence="2 3">W13003</strain>
    </source>
</reference>
<dbReference type="InterPro" id="IPR013108">
    <property type="entry name" value="Amidohydro_3"/>
</dbReference>
<sequence length="512" mass="55711">MIIENGFVFDGTGAPWTKTDVAVKGDRIKAIGNLKDMSAERRIDATGLYVSPGFIDPHTHAGDGLVKAELGGAEPLLAQGLTTVVVNPDGGGGSAGTDTVNIADQRQKLLSHGVGVNVAQLVPHGMVRRLVMGDVDEHASEEQLDKMRELVRKGMQDGAFGLSSGLFYVPGSFADISEIVELGKVVGEFGGLYTSHIRDESDYSIGLIPSVDEVIKVAREAKIPGVVTHVKALGPRVWGFSEAVTQRIEQARADGVEMWADQYPYEASKTGLSSALIPRWAMAGGTSKMLENLKDTAALDKMRPEIETNLERRGGAERIQLANFSPDTSLEGKLLSEISESRGKSPVDTTIELLIEAKGQIGIVSFNMLTSDVVSFMNKPWRMTSSDGDLVPMGEGVPHPRVYGTFPRMIAKYSRDDNLVPLATAIHSMTGLPATVHRMKDRGFLMTNMYADITIFDLKEVKDMATFTEPHQLAKGMKYVFVNGKLAVDEANYKDIRKGRVLNRNGEDFVRE</sequence>
<gene>
    <name evidence="2" type="ORF">W822_09170</name>
</gene>
<feature type="domain" description="Amidohydrolase 3" evidence="1">
    <location>
        <begin position="43"/>
        <end position="165"/>
    </location>
</feature>
<dbReference type="InterPro" id="IPR032466">
    <property type="entry name" value="Metal_Hydrolase"/>
</dbReference>
<dbReference type="Pfam" id="PF07969">
    <property type="entry name" value="Amidohydro_3"/>
    <property type="match status" value="2"/>
</dbReference>
<feature type="domain" description="Amidohydrolase 3" evidence="1">
    <location>
        <begin position="371"/>
        <end position="486"/>
    </location>
</feature>
<dbReference type="Gene3D" id="3.20.20.140">
    <property type="entry name" value="Metal-dependent hydrolases"/>
    <property type="match status" value="1"/>
</dbReference>
<proteinExistence type="predicted"/>
<dbReference type="SUPFAM" id="SSF51338">
    <property type="entry name" value="Composite domain of metallo-dependent hydrolases"/>
    <property type="match status" value="1"/>
</dbReference>
<organism evidence="2 3">
    <name type="scientific">Advenella kashmirensis W13003</name>
    <dbReference type="NCBI Taxonomy" id="1424334"/>
    <lineage>
        <taxon>Bacteria</taxon>
        <taxon>Pseudomonadati</taxon>
        <taxon>Pseudomonadota</taxon>
        <taxon>Betaproteobacteria</taxon>
        <taxon>Burkholderiales</taxon>
        <taxon>Alcaligenaceae</taxon>
    </lineage>
</organism>
<dbReference type="Proteomes" id="UP000018733">
    <property type="component" value="Unassembled WGS sequence"/>
</dbReference>
<name>V8QVG5_9BURK</name>
<protein>
    <submittedName>
        <fullName evidence="2">N-acyl-D-amino acid deacylase</fullName>
    </submittedName>
</protein>
<dbReference type="eggNOG" id="COG3653">
    <property type="taxonomic scope" value="Bacteria"/>
</dbReference>
<evidence type="ECO:0000259" key="1">
    <source>
        <dbReference type="Pfam" id="PF07969"/>
    </source>
</evidence>
<accession>V8QVG5</accession>
<dbReference type="Gene3D" id="2.30.40.10">
    <property type="entry name" value="Urease, subunit C, domain 1"/>
    <property type="match status" value="1"/>
</dbReference>
<dbReference type="Gene3D" id="3.30.1490.130">
    <property type="entry name" value="D-aminoacylase. Domain 3"/>
    <property type="match status" value="1"/>
</dbReference>
<dbReference type="SUPFAM" id="SSF51556">
    <property type="entry name" value="Metallo-dependent hydrolases"/>
    <property type="match status" value="1"/>
</dbReference>
<dbReference type="PATRIC" id="fig|1424334.3.peg.1842"/>
<dbReference type="HOGENOM" id="CLU_016107_2_1_4"/>
<dbReference type="GO" id="GO:0016811">
    <property type="term" value="F:hydrolase activity, acting on carbon-nitrogen (but not peptide) bonds, in linear amides"/>
    <property type="evidence" value="ECO:0007669"/>
    <property type="project" value="InterPro"/>
</dbReference>
<dbReference type="InterPro" id="IPR050378">
    <property type="entry name" value="Metallo-dep_Hydrolases_sf"/>
</dbReference>
<dbReference type="EMBL" id="AYXT01000009">
    <property type="protein sequence ID" value="ETF02989.1"/>
    <property type="molecule type" value="Genomic_DNA"/>
</dbReference>
<evidence type="ECO:0000313" key="2">
    <source>
        <dbReference type="EMBL" id="ETF02989.1"/>
    </source>
</evidence>
<evidence type="ECO:0000313" key="3">
    <source>
        <dbReference type="Proteomes" id="UP000018733"/>
    </source>
</evidence>
<dbReference type="PANTHER" id="PTHR11647">
    <property type="entry name" value="HYDRANTOINASE/DIHYDROPYRIMIDINASE FAMILY MEMBER"/>
    <property type="match status" value="1"/>
</dbReference>
<keyword evidence="3" id="KW-1185">Reference proteome</keyword>
<dbReference type="InterPro" id="IPR011059">
    <property type="entry name" value="Metal-dep_hydrolase_composite"/>
</dbReference>
<dbReference type="STRING" id="1424334.W822_09170"/>
<dbReference type="InterPro" id="IPR023100">
    <property type="entry name" value="D-aminoacylase_insert_dom_sf"/>
</dbReference>
<dbReference type="PANTHER" id="PTHR11647:SF1">
    <property type="entry name" value="COLLAPSIN RESPONSE MEDIATOR PROTEIN"/>
    <property type="match status" value="1"/>
</dbReference>